<sequence>MSDFEEFSNSSYESIASSVDEEYLKILEERVILKNENYLEHTVPQYNDGEFIQHFRVCR</sequence>
<protein>
    <submittedName>
        <fullName evidence="1">Uncharacterized protein</fullName>
    </submittedName>
</protein>
<dbReference type="Proteomes" id="UP001162156">
    <property type="component" value="Unassembled WGS sequence"/>
</dbReference>
<comment type="caution">
    <text evidence="1">The sequence shown here is derived from an EMBL/GenBank/DDBJ whole genome shotgun (WGS) entry which is preliminary data.</text>
</comment>
<accession>A0AAV8WQH2</accession>
<evidence type="ECO:0000313" key="1">
    <source>
        <dbReference type="EMBL" id="KAJ8928769.1"/>
    </source>
</evidence>
<dbReference type="EMBL" id="JANEYF010005267">
    <property type="protein sequence ID" value="KAJ8928769.1"/>
    <property type="molecule type" value="Genomic_DNA"/>
</dbReference>
<evidence type="ECO:0000313" key="2">
    <source>
        <dbReference type="Proteomes" id="UP001162156"/>
    </source>
</evidence>
<proteinExistence type="predicted"/>
<organism evidence="1 2">
    <name type="scientific">Rhamnusium bicolor</name>
    <dbReference type="NCBI Taxonomy" id="1586634"/>
    <lineage>
        <taxon>Eukaryota</taxon>
        <taxon>Metazoa</taxon>
        <taxon>Ecdysozoa</taxon>
        <taxon>Arthropoda</taxon>
        <taxon>Hexapoda</taxon>
        <taxon>Insecta</taxon>
        <taxon>Pterygota</taxon>
        <taxon>Neoptera</taxon>
        <taxon>Endopterygota</taxon>
        <taxon>Coleoptera</taxon>
        <taxon>Polyphaga</taxon>
        <taxon>Cucujiformia</taxon>
        <taxon>Chrysomeloidea</taxon>
        <taxon>Cerambycidae</taxon>
        <taxon>Lepturinae</taxon>
        <taxon>Rhagiini</taxon>
        <taxon>Rhamnusium</taxon>
    </lineage>
</organism>
<gene>
    <name evidence="1" type="ORF">NQ314_018627</name>
</gene>
<name>A0AAV8WQH2_9CUCU</name>
<keyword evidence="2" id="KW-1185">Reference proteome</keyword>
<dbReference type="AlphaFoldDB" id="A0AAV8WQH2"/>
<reference evidence="1" key="1">
    <citation type="journal article" date="2023" name="Insect Mol. Biol.">
        <title>Genome sequencing provides insights into the evolution of gene families encoding plant cell wall-degrading enzymes in longhorned beetles.</title>
        <authorList>
            <person name="Shin N.R."/>
            <person name="Okamura Y."/>
            <person name="Kirsch R."/>
            <person name="Pauchet Y."/>
        </authorList>
    </citation>
    <scope>NUCLEOTIDE SEQUENCE</scope>
    <source>
        <strain evidence="1">RBIC_L_NR</strain>
    </source>
</reference>